<evidence type="ECO:0000256" key="2">
    <source>
        <dbReference type="ARBA" id="ARBA00022737"/>
    </source>
</evidence>
<evidence type="ECO:0000313" key="6">
    <source>
        <dbReference type="Proteomes" id="UP001344447"/>
    </source>
</evidence>
<dbReference type="InterPro" id="IPR015943">
    <property type="entry name" value="WD40/YVTN_repeat-like_dom_sf"/>
</dbReference>
<keyword evidence="1 3" id="KW-0853">WD repeat</keyword>
<dbReference type="AlphaFoldDB" id="A0AAN7TYD1"/>
<dbReference type="PROSITE" id="PS50082">
    <property type="entry name" value="WD_REPEATS_2"/>
    <property type="match status" value="3"/>
</dbReference>
<gene>
    <name evidence="5" type="ORF">RB653_008128</name>
</gene>
<dbReference type="PRINTS" id="PR00320">
    <property type="entry name" value="GPROTEINBRPT"/>
</dbReference>
<organism evidence="5 6">
    <name type="scientific">Dictyostelium firmibasis</name>
    <dbReference type="NCBI Taxonomy" id="79012"/>
    <lineage>
        <taxon>Eukaryota</taxon>
        <taxon>Amoebozoa</taxon>
        <taxon>Evosea</taxon>
        <taxon>Eumycetozoa</taxon>
        <taxon>Dictyostelia</taxon>
        <taxon>Dictyosteliales</taxon>
        <taxon>Dictyosteliaceae</taxon>
        <taxon>Dictyostelium</taxon>
    </lineage>
</organism>
<dbReference type="Gene3D" id="2.130.10.10">
    <property type="entry name" value="YVTN repeat-like/Quinoprotein amine dehydrogenase"/>
    <property type="match status" value="2"/>
</dbReference>
<dbReference type="GO" id="GO:1990234">
    <property type="term" value="C:transferase complex"/>
    <property type="evidence" value="ECO:0007669"/>
    <property type="project" value="UniProtKB-ARBA"/>
</dbReference>
<keyword evidence="6" id="KW-1185">Reference proteome</keyword>
<comment type="caution">
    <text evidence="5">The sequence shown here is derived from an EMBL/GenBank/DDBJ whole genome shotgun (WGS) entry which is preliminary data.</text>
</comment>
<evidence type="ECO:0000313" key="5">
    <source>
        <dbReference type="EMBL" id="KAK5578457.1"/>
    </source>
</evidence>
<evidence type="ECO:0000256" key="3">
    <source>
        <dbReference type="PROSITE-ProRule" id="PRU00221"/>
    </source>
</evidence>
<dbReference type="InterPro" id="IPR036322">
    <property type="entry name" value="WD40_repeat_dom_sf"/>
</dbReference>
<proteinExistence type="predicted"/>
<dbReference type="Proteomes" id="UP001344447">
    <property type="component" value="Unassembled WGS sequence"/>
</dbReference>
<name>A0AAN7TYD1_9MYCE</name>
<feature type="repeat" description="WD" evidence="3">
    <location>
        <begin position="295"/>
        <end position="334"/>
    </location>
</feature>
<feature type="region of interest" description="Disordered" evidence="4">
    <location>
        <begin position="1"/>
        <end position="27"/>
    </location>
</feature>
<dbReference type="InterPro" id="IPR001680">
    <property type="entry name" value="WD40_rpt"/>
</dbReference>
<dbReference type="PROSITE" id="PS00678">
    <property type="entry name" value="WD_REPEATS_1"/>
    <property type="match status" value="3"/>
</dbReference>
<dbReference type="InterPro" id="IPR019775">
    <property type="entry name" value="WD40_repeat_CS"/>
</dbReference>
<dbReference type="PANTHER" id="PTHR22847:SF666">
    <property type="entry name" value="F-BOX DOMAIN-CONTAINING PROTEIN"/>
    <property type="match status" value="1"/>
</dbReference>
<dbReference type="SMART" id="SM00320">
    <property type="entry name" value="WD40"/>
    <property type="match status" value="7"/>
</dbReference>
<feature type="repeat" description="WD" evidence="3">
    <location>
        <begin position="472"/>
        <end position="511"/>
    </location>
</feature>
<feature type="compositionally biased region" description="Low complexity" evidence="4">
    <location>
        <begin position="12"/>
        <end position="27"/>
    </location>
</feature>
<dbReference type="InterPro" id="IPR020472">
    <property type="entry name" value="WD40_PAC1"/>
</dbReference>
<keyword evidence="2" id="KW-0677">Repeat</keyword>
<dbReference type="CDD" id="cd00200">
    <property type="entry name" value="WD40"/>
    <property type="match status" value="1"/>
</dbReference>
<dbReference type="Pfam" id="PF00400">
    <property type="entry name" value="WD40"/>
    <property type="match status" value="5"/>
</dbReference>
<feature type="compositionally biased region" description="Polar residues" evidence="4">
    <location>
        <begin position="1"/>
        <end position="11"/>
    </location>
</feature>
<evidence type="ECO:0000256" key="4">
    <source>
        <dbReference type="SAM" id="MobiDB-lite"/>
    </source>
</evidence>
<reference evidence="5 6" key="1">
    <citation type="submission" date="2023-11" db="EMBL/GenBank/DDBJ databases">
        <title>Dfirmibasis_genome.</title>
        <authorList>
            <person name="Edelbroek B."/>
            <person name="Kjellin J."/>
            <person name="Jerlstrom-Hultqvist J."/>
            <person name="Soderbom F."/>
        </authorList>
    </citation>
    <scope>NUCLEOTIDE SEQUENCE [LARGE SCALE GENOMIC DNA]</scope>
    <source>
        <strain evidence="5 6">TNS-C-14</strain>
    </source>
</reference>
<dbReference type="SUPFAM" id="SSF50978">
    <property type="entry name" value="WD40 repeat-like"/>
    <property type="match status" value="1"/>
</dbReference>
<feature type="repeat" description="WD" evidence="3">
    <location>
        <begin position="377"/>
        <end position="416"/>
    </location>
</feature>
<evidence type="ECO:0000256" key="1">
    <source>
        <dbReference type="ARBA" id="ARBA00022574"/>
    </source>
</evidence>
<dbReference type="EMBL" id="JAVFKY010000003">
    <property type="protein sequence ID" value="KAK5578457.1"/>
    <property type="molecule type" value="Genomic_DNA"/>
</dbReference>
<dbReference type="PANTHER" id="PTHR22847">
    <property type="entry name" value="WD40 REPEAT PROTEIN"/>
    <property type="match status" value="1"/>
</dbReference>
<protein>
    <submittedName>
        <fullName evidence="5">Uncharacterized protein</fullName>
    </submittedName>
</protein>
<sequence length="543" mass="62407">MSPIYVSTENIQQQQQQQQQQQNNQTNNKEHNILEETNSNIMNNNQYNLLKTCDVYIDKNNENNKTILDLPIEIIFHIFTIERGLNFYNISTPIIKNYRGFIPSNSNNSEEESINANYNSYNKKTIVNTVINFSMTCKYYYYLFQDDGFWYRTYKSFFSNYSSIDIDKICLSPSSINPIGHEISLSSSPSQTTLTTLSISMDETDHHNNNKLENNDNYEYDDNNIVNTWKERFIKRNHPWNYKDIKCRKEIQCNKGITSLEVDDKYLFSGSHDTNINLYELGNGLESPTDGISVFKGHQSTIWALKSDGKRLYSGSNDHTIRIWDLQRKRLKHTIHDTTKIFSIAIANEKLIFSSSDNNIKCWNRKSNSSTKLEHTLKGHIGGVNKIQIKDSILYSGSSDGSVIIWDLNTLKPIGSRIDPTDKILSLQMINSNTLVTGSQNCQIKFWDLRLSPNRSTNSSSGSGDTPIVSLINAHKWEVWQLEMCGGYLFSGSFDHTIKIWDLNNFKNLSIISSHRSYIHALTSSSFHLFSGSADKFIKVFSD</sequence>
<accession>A0AAN7TYD1</accession>
<dbReference type="PROSITE" id="PS50294">
    <property type="entry name" value="WD_REPEATS_REGION"/>
    <property type="match status" value="2"/>
</dbReference>